<comment type="caution">
    <text evidence="2">The sequence shown here is derived from an EMBL/GenBank/DDBJ whole genome shotgun (WGS) entry which is preliminary data.</text>
</comment>
<evidence type="ECO:0000256" key="1">
    <source>
        <dbReference type="SAM" id="SignalP"/>
    </source>
</evidence>
<keyword evidence="3" id="KW-1185">Reference proteome</keyword>
<keyword evidence="1" id="KW-0732">Signal</keyword>
<gene>
    <name evidence="2" type="ORF">C2E20_1374</name>
</gene>
<feature type="chain" id="PRO_5015153095" evidence="1">
    <location>
        <begin position="21"/>
        <end position="160"/>
    </location>
</feature>
<accession>A0A2P6VNJ4</accession>
<dbReference type="AlphaFoldDB" id="A0A2P6VNJ4"/>
<evidence type="ECO:0000313" key="3">
    <source>
        <dbReference type="Proteomes" id="UP000239649"/>
    </source>
</evidence>
<protein>
    <submittedName>
        <fullName evidence="2">Glycolate oxidase</fullName>
    </submittedName>
</protein>
<organism evidence="2 3">
    <name type="scientific">Micractinium conductrix</name>
    <dbReference type="NCBI Taxonomy" id="554055"/>
    <lineage>
        <taxon>Eukaryota</taxon>
        <taxon>Viridiplantae</taxon>
        <taxon>Chlorophyta</taxon>
        <taxon>core chlorophytes</taxon>
        <taxon>Trebouxiophyceae</taxon>
        <taxon>Chlorellales</taxon>
        <taxon>Chlorellaceae</taxon>
        <taxon>Chlorella clade</taxon>
        <taxon>Micractinium</taxon>
    </lineage>
</organism>
<feature type="signal peptide" evidence="1">
    <location>
        <begin position="1"/>
        <end position="20"/>
    </location>
</feature>
<name>A0A2P6VNJ4_9CHLO</name>
<dbReference type="EMBL" id="LHPF02000002">
    <property type="protein sequence ID" value="PSC75666.1"/>
    <property type="molecule type" value="Genomic_DNA"/>
</dbReference>
<evidence type="ECO:0000313" key="2">
    <source>
        <dbReference type="EMBL" id="PSC75666.1"/>
    </source>
</evidence>
<sequence>MAARVAVLFILLAGAGAVLGQPSRAQLCTSLAAPLPKACKSTLAKWSLVSETLPRQDVIVQLLDENPQAKPSQGCCNAVEKFDAPGCPCEVELPRQLAAEPSRIQATSEGLRGLAWIASVGCTPQFEATQCEERTLVEPVKTVVEELPARTGTDEPTRAG</sequence>
<dbReference type="Proteomes" id="UP000239649">
    <property type="component" value="Unassembled WGS sequence"/>
</dbReference>
<proteinExistence type="predicted"/>
<reference evidence="2 3" key="1">
    <citation type="journal article" date="2018" name="Plant J.">
        <title>Genome sequences of Chlorella sorokiniana UTEX 1602 and Micractinium conductrix SAG 241.80: implications to maltose excretion by a green alga.</title>
        <authorList>
            <person name="Arriola M.B."/>
            <person name="Velmurugan N."/>
            <person name="Zhang Y."/>
            <person name="Plunkett M.H."/>
            <person name="Hondzo H."/>
            <person name="Barney B.M."/>
        </authorList>
    </citation>
    <scope>NUCLEOTIDE SEQUENCE [LARGE SCALE GENOMIC DNA]</scope>
    <source>
        <strain evidence="2 3">SAG 241.80</strain>
    </source>
</reference>